<dbReference type="RefSeq" id="WP_380014141.1">
    <property type="nucleotide sequence ID" value="NZ_JBHLYR010000059.1"/>
</dbReference>
<comment type="caution">
    <text evidence="1">The sequence shown here is derived from an EMBL/GenBank/DDBJ whole genome shotgun (WGS) entry which is preliminary data.</text>
</comment>
<keyword evidence="2" id="KW-1185">Reference proteome</keyword>
<dbReference type="EMBL" id="JBHLYR010000059">
    <property type="protein sequence ID" value="MFB9994076.1"/>
    <property type="molecule type" value="Genomic_DNA"/>
</dbReference>
<gene>
    <name evidence="1" type="ORF">ACFFLM_19135</name>
</gene>
<dbReference type="Proteomes" id="UP001589733">
    <property type="component" value="Unassembled WGS sequence"/>
</dbReference>
<evidence type="ECO:0000313" key="1">
    <source>
        <dbReference type="EMBL" id="MFB9994076.1"/>
    </source>
</evidence>
<accession>A0ABV6B5B8</accession>
<organism evidence="1 2">
    <name type="scientific">Deinococcus oregonensis</name>
    <dbReference type="NCBI Taxonomy" id="1805970"/>
    <lineage>
        <taxon>Bacteria</taxon>
        <taxon>Thermotogati</taxon>
        <taxon>Deinococcota</taxon>
        <taxon>Deinococci</taxon>
        <taxon>Deinococcales</taxon>
        <taxon>Deinococcaceae</taxon>
        <taxon>Deinococcus</taxon>
    </lineage>
</organism>
<reference evidence="1 2" key="1">
    <citation type="submission" date="2024-09" db="EMBL/GenBank/DDBJ databases">
        <authorList>
            <person name="Sun Q."/>
            <person name="Mori K."/>
        </authorList>
    </citation>
    <scope>NUCLEOTIDE SEQUENCE [LARGE SCALE GENOMIC DNA]</scope>
    <source>
        <strain evidence="1 2">JCM 13503</strain>
    </source>
</reference>
<protein>
    <submittedName>
        <fullName evidence="1">Uncharacterized protein</fullName>
    </submittedName>
</protein>
<proteinExistence type="predicted"/>
<name>A0ABV6B5B8_9DEIO</name>
<sequence length="160" mass="16876">MLDTITGELSTLKFMVLLAATLTRPATFDTAALVLPELTTSDMPATVATKTDPVSKMYGTPAAGTTLTWTKPKPDTASWTATLSGNVQPTDAERTAMETLRAALGKYVWIEQTMNVDTTKEGGCALVTSRGKPVPADGIVTFSIGLTGYGPNFLDTSNIV</sequence>
<evidence type="ECO:0000313" key="2">
    <source>
        <dbReference type="Proteomes" id="UP001589733"/>
    </source>
</evidence>